<organism evidence="1 2">
    <name type="scientific">Rubellimicrobium mesophilum DSM 19309</name>
    <dbReference type="NCBI Taxonomy" id="442562"/>
    <lineage>
        <taxon>Bacteria</taxon>
        <taxon>Pseudomonadati</taxon>
        <taxon>Pseudomonadota</taxon>
        <taxon>Alphaproteobacteria</taxon>
        <taxon>Rhodobacterales</taxon>
        <taxon>Roseobacteraceae</taxon>
        <taxon>Rubellimicrobium</taxon>
    </lineage>
</organism>
<gene>
    <name evidence="1" type="ORF">Rumeso_02653</name>
</gene>
<keyword evidence="2" id="KW-1185">Reference proteome</keyword>
<protein>
    <submittedName>
        <fullName evidence="1">Uncharacterized protein</fullName>
    </submittedName>
</protein>
<evidence type="ECO:0000313" key="1">
    <source>
        <dbReference type="EMBL" id="EYD75871.1"/>
    </source>
</evidence>
<comment type="caution">
    <text evidence="1">The sequence shown here is derived from an EMBL/GenBank/DDBJ whole genome shotgun (WGS) entry which is preliminary data.</text>
</comment>
<sequence length="72" mass="7954">MSLVHAHDPHDELDALMREAMGLAPEQALSQVSPEPLRATCPDPFADYGGKVVSFTKRLPEAVLQGFSRQRH</sequence>
<dbReference type="Proteomes" id="UP000019666">
    <property type="component" value="Unassembled WGS sequence"/>
</dbReference>
<reference evidence="1 2" key="1">
    <citation type="submission" date="2013-02" db="EMBL/GenBank/DDBJ databases">
        <authorList>
            <person name="Fiebig A."/>
            <person name="Goeker M."/>
            <person name="Klenk H.-P.P."/>
        </authorList>
    </citation>
    <scope>NUCLEOTIDE SEQUENCE [LARGE SCALE GENOMIC DNA]</scope>
    <source>
        <strain evidence="1 2">DSM 19309</strain>
    </source>
</reference>
<dbReference type="AlphaFoldDB" id="A0A017HNC0"/>
<proteinExistence type="predicted"/>
<accession>A0A017HNC0</accession>
<name>A0A017HNC0_9RHOB</name>
<dbReference type="HOGENOM" id="CLU_2719849_0_0_5"/>
<dbReference type="RefSeq" id="WP_037277595.1">
    <property type="nucleotide sequence ID" value="NZ_KK088522.1"/>
</dbReference>
<dbReference type="EMBL" id="AOSK01000065">
    <property type="protein sequence ID" value="EYD75871.1"/>
    <property type="molecule type" value="Genomic_DNA"/>
</dbReference>
<evidence type="ECO:0000313" key="2">
    <source>
        <dbReference type="Proteomes" id="UP000019666"/>
    </source>
</evidence>